<gene>
    <name evidence="5" type="ORF">CBOVIS_LOCUS4286</name>
</gene>
<keyword evidence="2" id="KW-0808">Transferase</keyword>
<dbReference type="PROSITE" id="PS51675">
    <property type="entry name" value="SAM_MT_TRM10"/>
    <property type="match status" value="1"/>
</dbReference>
<evidence type="ECO:0000313" key="6">
    <source>
        <dbReference type="Proteomes" id="UP000494206"/>
    </source>
</evidence>
<dbReference type="Proteomes" id="UP000494206">
    <property type="component" value="Unassembled WGS sequence"/>
</dbReference>
<evidence type="ECO:0000313" key="5">
    <source>
        <dbReference type="EMBL" id="CAB3401555.1"/>
    </source>
</evidence>
<dbReference type="GO" id="GO:0097745">
    <property type="term" value="P:mitochondrial tRNA 5'-end processing"/>
    <property type="evidence" value="ECO:0007669"/>
    <property type="project" value="TreeGrafter"/>
</dbReference>
<reference evidence="5 6" key="1">
    <citation type="submission" date="2020-04" db="EMBL/GenBank/DDBJ databases">
        <authorList>
            <person name="Laetsch R D."/>
            <person name="Stevens L."/>
            <person name="Kumar S."/>
            <person name="Blaxter L. M."/>
        </authorList>
    </citation>
    <scope>NUCLEOTIDE SEQUENCE [LARGE SCALE GENOMIC DNA]</scope>
</reference>
<keyword evidence="1" id="KW-0489">Methyltransferase</keyword>
<dbReference type="GO" id="GO:0000049">
    <property type="term" value="F:tRNA binding"/>
    <property type="evidence" value="ECO:0007669"/>
    <property type="project" value="TreeGrafter"/>
</dbReference>
<comment type="caution">
    <text evidence="5">The sequence shown here is derived from an EMBL/GenBank/DDBJ whole genome shotgun (WGS) entry which is preliminary data.</text>
</comment>
<organism evidence="5 6">
    <name type="scientific">Caenorhabditis bovis</name>
    <dbReference type="NCBI Taxonomy" id="2654633"/>
    <lineage>
        <taxon>Eukaryota</taxon>
        <taxon>Metazoa</taxon>
        <taxon>Ecdysozoa</taxon>
        <taxon>Nematoda</taxon>
        <taxon>Chromadorea</taxon>
        <taxon>Rhabditida</taxon>
        <taxon>Rhabditina</taxon>
        <taxon>Rhabditomorpha</taxon>
        <taxon>Rhabditoidea</taxon>
        <taxon>Rhabditidae</taxon>
        <taxon>Peloderinae</taxon>
        <taxon>Caenorhabditis</taxon>
    </lineage>
</organism>
<evidence type="ECO:0000256" key="2">
    <source>
        <dbReference type="ARBA" id="ARBA00022679"/>
    </source>
</evidence>
<dbReference type="AlphaFoldDB" id="A0A8S1EHA5"/>
<dbReference type="GO" id="GO:0005654">
    <property type="term" value="C:nucleoplasm"/>
    <property type="evidence" value="ECO:0007669"/>
    <property type="project" value="TreeGrafter"/>
</dbReference>
<sequence>MLLRRAITNTSRCWYSSVSSLKPSKQFRDSLSDVEKRELDRTLKQFEIFQYMGRIVPKFMTDEHWRRTIDESSLDTRVEFWEFLGLTQKREERKKTKNQEEADAYKRHLQEQEAIYEAGGMGYGPGMYQLVHSPLRNRKKINNVQGYKVYAAMMTNAPRIAFDVQYVAEMPHRQRSELGTQLQYAISENFAARTTFAMNFVNSPKAEFMQKWFEKFVGFYRGDYQYQTLLPDFSQKGIKEIFNPKDHQIVYISRYARDVIDGPLTADVVSLCVSMDHKRESLGAARRAGIRAVRLPIHRYVKWKSGAQFLPIPNVVNVIRDVYENGGDWNTALHRNISKRHLIDHSEDERAQMRAAKRKAMIEERRELLEAIRAATENS</sequence>
<dbReference type="Gene3D" id="3.40.1280.30">
    <property type="match status" value="1"/>
</dbReference>
<accession>A0A8S1EHA5</accession>
<name>A0A8S1EHA5_9PELO</name>
<dbReference type="GO" id="GO:0032259">
    <property type="term" value="P:methylation"/>
    <property type="evidence" value="ECO:0007669"/>
    <property type="project" value="UniProtKB-KW"/>
</dbReference>
<keyword evidence="6" id="KW-1185">Reference proteome</keyword>
<dbReference type="OrthoDB" id="9976048at2759"/>
<dbReference type="InterPro" id="IPR038459">
    <property type="entry name" value="MT_TRM10-typ_sf"/>
</dbReference>
<protein>
    <recommendedName>
        <fullName evidence="4">SAM-dependent MTase TRM10-type domain-containing protein</fullName>
    </recommendedName>
</protein>
<dbReference type="GO" id="GO:0008168">
    <property type="term" value="F:methyltransferase activity"/>
    <property type="evidence" value="ECO:0007669"/>
    <property type="project" value="UniProtKB-KW"/>
</dbReference>
<evidence type="ECO:0000259" key="4">
    <source>
        <dbReference type="PROSITE" id="PS51675"/>
    </source>
</evidence>
<feature type="domain" description="SAM-dependent MTase TRM10-type" evidence="4">
    <location>
        <begin position="145"/>
        <end position="344"/>
    </location>
</feature>
<dbReference type="InterPro" id="IPR007356">
    <property type="entry name" value="tRNA_m1G_MeTrfase_euk"/>
</dbReference>
<evidence type="ECO:0000256" key="1">
    <source>
        <dbReference type="ARBA" id="ARBA00022603"/>
    </source>
</evidence>
<dbReference type="EMBL" id="CADEPM010000003">
    <property type="protein sequence ID" value="CAB3401555.1"/>
    <property type="molecule type" value="Genomic_DNA"/>
</dbReference>
<proteinExistence type="predicted"/>
<dbReference type="PANTHER" id="PTHR13563:SF12">
    <property type="entry name" value="PROTEIN CBG09110"/>
    <property type="match status" value="1"/>
</dbReference>
<dbReference type="InterPro" id="IPR028564">
    <property type="entry name" value="MT_TRM10-typ"/>
</dbReference>
<dbReference type="PANTHER" id="PTHR13563">
    <property type="entry name" value="TRNA (GUANINE-9-) METHYLTRANSFERASE"/>
    <property type="match status" value="1"/>
</dbReference>
<keyword evidence="3" id="KW-0949">S-adenosyl-L-methionine</keyword>
<evidence type="ECO:0000256" key="3">
    <source>
        <dbReference type="ARBA" id="ARBA00022691"/>
    </source>
</evidence>
<dbReference type="GO" id="GO:0005739">
    <property type="term" value="C:mitochondrion"/>
    <property type="evidence" value="ECO:0007669"/>
    <property type="project" value="TreeGrafter"/>
</dbReference>
<dbReference type="GO" id="GO:0070131">
    <property type="term" value="P:positive regulation of mitochondrial translation"/>
    <property type="evidence" value="ECO:0007669"/>
    <property type="project" value="TreeGrafter"/>
</dbReference>